<dbReference type="AlphaFoldDB" id="A0A9N8HFA0"/>
<dbReference type="OrthoDB" id="38453at2759"/>
<dbReference type="PANTHER" id="PTHR48057:SF7">
    <property type="entry name" value="LEUCINE-RICH REPEAT SERINE_THREONINE-PROTEIN KINASE 1"/>
    <property type="match status" value="1"/>
</dbReference>
<gene>
    <name evidence="4" type="ORF">SEMRO_558_G166320.1</name>
</gene>
<evidence type="ECO:0000313" key="5">
    <source>
        <dbReference type="Proteomes" id="UP001153069"/>
    </source>
</evidence>
<dbReference type="InterPro" id="IPR052595">
    <property type="entry name" value="LRRC69/RLP"/>
</dbReference>
<feature type="region of interest" description="Disordered" evidence="2">
    <location>
        <begin position="161"/>
        <end position="218"/>
    </location>
</feature>
<feature type="compositionally biased region" description="Basic and acidic residues" evidence="2">
    <location>
        <begin position="10"/>
        <end position="21"/>
    </location>
</feature>
<feature type="transmembrane region" description="Helical" evidence="3">
    <location>
        <begin position="263"/>
        <end position="284"/>
    </location>
</feature>
<dbReference type="Proteomes" id="UP001153069">
    <property type="component" value="Unassembled WGS sequence"/>
</dbReference>
<proteinExistence type="predicted"/>
<dbReference type="FunFam" id="3.80.10.10:FF:000383">
    <property type="entry name" value="Leucine-rich repeat receptor protein kinase EMS1"/>
    <property type="match status" value="1"/>
</dbReference>
<dbReference type="SUPFAM" id="SSF52058">
    <property type="entry name" value="L domain-like"/>
    <property type="match status" value="1"/>
</dbReference>
<protein>
    <submittedName>
        <fullName evidence="4">Leucine Rich Repeat</fullName>
    </submittedName>
</protein>
<keyword evidence="5" id="KW-1185">Reference proteome</keyword>
<feature type="compositionally biased region" description="Basic residues" evidence="2">
    <location>
        <begin position="45"/>
        <end position="54"/>
    </location>
</feature>
<feature type="compositionally biased region" description="Polar residues" evidence="2">
    <location>
        <begin position="198"/>
        <end position="215"/>
    </location>
</feature>
<keyword evidence="3" id="KW-0812">Transmembrane</keyword>
<feature type="region of interest" description="Disordered" evidence="2">
    <location>
        <begin position="1"/>
        <end position="61"/>
    </location>
</feature>
<keyword evidence="3" id="KW-1133">Transmembrane helix</keyword>
<dbReference type="Gene3D" id="3.80.10.10">
    <property type="entry name" value="Ribonuclease Inhibitor"/>
    <property type="match status" value="3"/>
</dbReference>
<evidence type="ECO:0000313" key="4">
    <source>
        <dbReference type="EMBL" id="CAB9512858.1"/>
    </source>
</evidence>
<feature type="compositionally biased region" description="Polar residues" evidence="2">
    <location>
        <begin position="289"/>
        <end position="298"/>
    </location>
</feature>
<evidence type="ECO:0000256" key="3">
    <source>
        <dbReference type="SAM" id="Phobius"/>
    </source>
</evidence>
<feature type="region of interest" description="Disordered" evidence="2">
    <location>
        <begin position="79"/>
        <end position="134"/>
    </location>
</feature>
<evidence type="ECO:0000256" key="1">
    <source>
        <dbReference type="ARBA" id="ARBA00022737"/>
    </source>
</evidence>
<dbReference type="EMBL" id="CAICTM010000557">
    <property type="protein sequence ID" value="CAB9512858.1"/>
    <property type="molecule type" value="Genomic_DNA"/>
</dbReference>
<name>A0A9N8HFA0_9STRA</name>
<keyword evidence="3" id="KW-0472">Membrane</keyword>
<keyword evidence="1" id="KW-0677">Repeat</keyword>
<feature type="compositionally biased region" description="Low complexity" evidence="2">
    <location>
        <begin position="26"/>
        <end position="44"/>
    </location>
</feature>
<dbReference type="PANTHER" id="PTHR48057">
    <property type="entry name" value="LEUCINE-RICH REPEAT SERINE/THREONINE-PROTEIN KINASE 1"/>
    <property type="match status" value="1"/>
</dbReference>
<evidence type="ECO:0000256" key="2">
    <source>
        <dbReference type="SAM" id="MobiDB-lite"/>
    </source>
</evidence>
<feature type="compositionally biased region" description="Polar residues" evidence="2">
    <location>
        <begin position="165"/>
        <end position="191"/>
    </location>
</feature>
<sequence length="762" mass="83287">MAENKNGMEILKKTETSDHSKSNTHAGTGTTATATATATATGTRAVRRRVKTRRSSPVEGLNLDNDEITKIVEARQLLRRNSEHPSTDNDNAQEEQCSQNNPKQASSTAGTCEHEHVPGAYAGAPGTSPQRNLRPRFSLLGVTSSPDVTQIRQEIMAGEDEQRTLKQGQPVGNHNGALSTEQQQDPTNTACLQPVPRGNTTDTTPNADRPTNNENPEGLSVAEMVPEDEEEAMRHQLPRAAHFDMDESTQRRLQARKQFRNRIILGGTLFLALLLMIILMAILIPSSKDSTATNTEPSTAPAPTGMPSQMPTAFDIYIMSFLPEHSILSIQQNRESPQSKAWQWLIEQDRDSLQLLSIDRIMQKFALATLYFATAGESWTHNDNWLNHSIHECEWYTKQEFGMTSFFSGLYPGVFQEVQQPDALCDEDGLYQHLWLDQNNLVGSLPDELFLLTSLSSLSASFNKELQGPIPSQIGQLTQLEGLGISFISRGGSIPSEIGGLTKLNSLALFANDHDGTMPTELWQLSNLQTFSLIRNQNLKGTISTEIGNFQFLHHFNLGECDMSGTIPSEIGQATALEWITLHANRLSGNVSSELGRLARLQILGLFENALEGALPTELGLLTSSLVMSFRYNQLTDHVPSELGLLSNLTVSLVLANNSLSGQIPSELGLLSNLGEISLENNHFSGPVSDQLGQLLLQSEEGPPALHTLNIKGNPFLTGTVPSDLCNISGTCKPNNLDPCEEPHGLLFDCSSALCGCDCLCE</sequence>
<accession>A0A9N8HFA0</accession>
<dbReference type="InterPro" id="IPR032675">
    <property type="entry name" value="LRR_dom_sf"/>
</dbReference>
<feature type="region of interest" description="Disordered" evidence="2">
    <location>
        <begin position="289"/>
        <end position="308"/>
    </location>
</feature>
<organism evidence="4 5">
    <name type="scientific">Seminavis robusta</name>
    <dbReference type="NCBI Taxonomy" id="568900"/>
    <lineage>
        <taxon>Eukaryota</taxon>
        <taxon>Sar</taxon>
        <taxon>Stramenopiles</taxon>
        <taxon>Ochrophyta</taxon>
        <taxon>Bacillariophyta</taxon>
        <taxon>Bacillariophyceae</taxon>
        <taxon>Bacillariophycidae</taxon>
        <taxon>Naviculales</taxon>
        <taxon>Naviculaceae</taxon>
        <taxon>Seminavis</taxon>
    </lineage>
</organism>
<reference evidence="4" key="1">
    <citation type="submission" date="2020-06" db="EMBL/GenBank/DDBJ databases">
        <authorList>
            <consortium name="Plant Systems Biology data submission"/>
        </authorList>
    </citation>
    <scope>NUCLEOTIDE SEQUENCE</scope>
    <source>
        <strain evidence="4">D6</strain>
    </source>
</reference>
<feature type="compositionally biased region" description="Polar residues" evidence="2">
    <location>
        <begin position="88"/>
        <end position="110"/>
    </location>
</feature>
<comment type="caution">
    <text evidence="4">The sequence shown here is derived from an EMBL/GenBank/DDBJ whole genome shotgun (WGS) entry which is preliminary data.</text>
</comment>